<dbReference type="EMBL" id="PQFF01000022">
    <property type="protein sequence ID" value="RHZ88265.1"/>
    <property type="molecule type" value="Genomic_DNA"/>
</dbReference>
<evidence type="ECO:0000313" key="2">
    <source>
        <dbReference type="Proteomes" id="UP000266861"/>
    </source>
</evidence>
<keyword evidence="2" id="KW-1185">Reference proteome</keyword>
<accession>A0A397JIT4</accession>
<sequence>MPTMVNGGINTINKTDDSSLDEINEETKKELIDGTDKYIVDNATKKVIVEKKKNEAIVTITSTQMKDVSFEINEKITKELYVTFTTFTSSNDDFLQ</sequence>
<dbReference type="AlphaFoldDB" id="A0A397JIT4"/>
<gene>
    <name evidence="1" type="ORF">Glove_24g57</name>
</gene>
<evidence type="ECO:0000313" key="1">
    <source>
        <dbReference type="EMBL" id="RHZ88265.1"/>
    </source>
</evidence>
<comment type="caution">
    <text evidence="1">The sequence shown here is derived from an EMBL/GenBank/DDBJ whole genome shotgun (WGS) entry which is preliminary data.</text>
</comment>
<protein>
    <submittedName>
        <fullName evidence="1">Uncharacterized protein</fullName>
    </submittedName>
</protein>
<name>A0A397JIT4_9GLOM</name>
<dbReference type="Proteomes" id="UP000266861">
    <property type="component" value="Unassembled WGS sequence"/>
</dbReference>
<organism evidence="1 2">
    <name type="scientific">Diversispora epigaea</name>
    <dbReference type="NCBI Taxonomy" id="1348612"/>
    <lineage>
        <taxon>Eukaryota</taxon>
        <taxon>Fungi</taxon>
        <taxon>Fungi incertae sedis</taxon>
        <taxon>Mucoromycota</taxon>
        <taxon>Glomeromycotina</taxon>
        <taxon>Glomeromycetes</taxon>
        <taxon>Diversisporales</taxon>
        <taxon>Diversisporaceae</taxon>
        <taxon>Diversispora</taxon>
    </lineage>
</organism>
<proteinExistence type="predicted"/>
<reference evidence="1 2" key="1">
    <citation type="submission" date="2018-08" db="EMBL/GenBank/DDBJ databases">
        <title>Genome and evolution of the arbuscular mycorrhizal fungus Diversispora epigaea (formerly Glomus versiforme) and its bacterial endosymbionts.</title>
        <authorList>
            <person name="Sun X."/>
            <person name="Fei Z."/>
            <person name="Harrison M."/>
        </authorList>
    </citation>
    <scope>NUCLEOTIDE SEQUENCE [LARGE SCALE GENOMIC DNA]</scope>
    <source>
        <strain evidence="1 2">IT104</strain>
    </source>
</reference>